<dbReference type="InterPro" id="IPR005467">
    <property type="entry name" value="His_kinase_dom"/>
</dbReference>
<dbReference type="Pfam" id="PF00512">
    <property type="entry name" value="HisKA"/>
    <property type="match status" value="1"/>
</dbReference>
<dbReference type="Pfam" id="PF00989">
    <property type="entry name" value="PAS"/>
    <property type="match status" value="1"/>
</dbReference>
<dbReference type="InterPro" id="IPR001610">
    <property type="entry name" value="PAC"/>
</dbReference>
<feature type="domain" description="PAS" evidence="8">
    <location>
        <begin position="117"/>
        <end position="193"/>
    </location>
</feature>
<comment type="catalytic activity">
    <reaction evidence="1">
        <text>ATP + protein L-histidine = ADP + protein N-phospho-L-histidine.</text>
        <dbReference type="EC" id="2.7.13.3"/>
    </reaction>
</comment>
<sequence>MLNVIKQLTKPYLLFEIIGNDIIIADINDAFTKMMGISSKPLKKKYQEFTPFLKASFVECSLLVIQESLRTKSDVVNTLQREHSNEHIEIQCCYFEQNHGVYILMTVSSQESILIHNTSFFEKVVAHTTDAVLILEKLQDKTELSEIVYVNQAFCELTGYDLSEVIGNTIQLLNGPNTDWRQIYHLKETLQKKSIAEISLLQYKKSKESFWANIKISPIYNDLNTEIIYWLVLAKDITSQKNEECKEILKKQIRTLFSSDQKLDFILSEICSSIIQELKGAGIEVWINTFKDDIVRYGNHEYLIFPHYNTGYDFVKEVMSKKSRSYLENKSSLSDINIIGLPLKASKGLQGALLLGIKEDSLSDSVRMCLYELGEVIINELERKQTEQELAQIFEYAPDMICVLGLDGFFKKVNPSFCEVLGYSKEELLSKSFHTFIHPEDQKTSLEAFASEKDFSKVYVFENRYIKKSGEIANIAWRSSVKLDGKHLLAIGRDITDERKLQLLLNRTNLLSKIVSWEINLKTENIFVSDNVSEIFGYTQEEFRLSSMNSLFDIYREGEHRERATAYIKKALQIGESWSDEFIILLPNSTERWVKVIGEASFVNGKCERIYGSIQDINTRKVIELALKEAINQKNEILETTGDTFLTLDQNWTVTYWNAQATKLTGVPKEEIVGKIIWEVFPEGQESDIYVNLTLSRKENIPITFNTYYAPIDKWVEIRCFPAQGLTSIYARDITEAQVANQKLREERNLLRTLIDNLPETVYFKDTEARKVISNRVDYLFLGASSEQEVLGKTDLELFDSDLGAIGLEHDLQVLRTGEPIHDFTQLHAFQGKPNLWLESTKVPVKNEDNIIIGVLGIGRDITLQKQQEFELKKLNLELEEHIKQLQESNNELEQFAYVASHDLQEPLRMITSFLSQIETKYSAVLDERGRQYIWYATDGAVRMRQIILDLLNFSRVGRIEEQKQQVDIGEVIKQALLVFQTEINTSHAEITVGKMPILFSNKLRIEQVFQNLISNALKYRQADVNPIIEIQCEESPTHWIFSVKDNGIGIEEEYFHSIFTIFQRLHTRDEYPGTGIGLAIVKKIVEMLEGKVWVESIENQGSTFYFSLKK</sequence>
<dbReference type="InterPro" id="IPR036097">
    <property type="entry name" value="HisK_dim/P_sf"/>
</dbReference>
<feature type="domain" description="Histidine kinase" evidence="7">
    <location>
        <begin position="899"/>
        <end position="1111"/>
    </location>
</feature>
<feature type="domain" description="PAS" evidence="8">
    <location>
        <begin position="497"/>
        <end position="575"/>
    </location>
</feature>
<dbReference type="PROSITE" id="PS50112">
    <property type="entry name" value="PAS"/>
    <property type="match status" value="4"/>
</dbReference>
<dbReference type="Gene3D" id="3.30.565.10">
    <property type="entry name" value="Histidine kinase-like ATPase, C-terminal domain"/>
    <property type="match status" value="1"/>
</dbReference>
<dbReference type="InterPro" id="IPR003661">
    <property type="entry name" value="HisK_dim/P_dom"/>
</dbReference>
<evidence type="ECO:0000259" key="8">
    <source>
        <dbReference type="PROSITE" id="PS50112"/>
    </source>
</evidence>
<dbReference type="Proteomes" id="UP001236569">
    <property type="component" value="Unassembled WGS sequence"/>
</dbReference>
<name>A0ABT6YJZ7_9BACT</name>
<dbReference type="CDD" id="cd00082">
    <property type="entry name" value="HisKA"/>
    <property type="match status" value="1"/>
</dbReference>
<dbReference type="PROSITE" id="PS50113">
    <property type="entry name" value="PAC"/>
    <property type="match status" value="1"/>
</dbReference>
<evidence type="ECO:0000256" key="3">
    <source>
        <dbReference type="ARBA" id="ARBA00022553"/>
    </source>
</evidence>
<feature type="coiled-coil region" evidence="6">
    <location>
        <begin position="865"/>
        <end position="896"/>
    </location>
</feature>
<dbReference type="SMART" id="SM00091">
    <property type="entry name" value="PAS"/>
    <property type="match status" value="5"/>
</dbReference>
<evidence type="ECO:0000256" key="6">
    <source>
        <dbReference type="SAM" id="Coils"/>
    </source>
</evidence>
<dbReference type="PANTHER" id="PTHR43304">
    <property type="entry name" value="PHYTOCHROME-LIKE PROTEIN CPH1"/>
    <property type="match status" value="1"/>
</dbReference>
<dbReference type="InterPro" id="IPR013656">
    <property type="entry name" value="PAS_4"/>
</dbReference>
<feature type="domain" description="PAS" evidence="8">
    <location>
        <begin position="386"/>
        <end position="442"/>
    </location>
</feature>
<protein>
    <recommendedName>
        <fullName evidence="2">histidine kinase</fullName>
        <ecNumber evidence="2">2.7.13.3</ecNumber>
    </recommendedName>
</protein>
<keyword evidence="11" id="KW-1185">Reference proteome</keyword>
<dbReference type="PANTHER" id="PTHR43304:SF1">
    <property type="entry name" value="PAC DOMAIN-CONTAINING PROTEIN"/>
    <property type="match status" value="1"/>
</dbReference>
<dbReference type="CDD" id="cd00130">
    <property type="entry name" value="PAS"/>
    <property type="match status" value="4"/>
</dbReference>
<evidence type="ECO:0000313" key="10">
    <source>
        <dbReference type="EMBL" id="MDI9863458.1"/>
    </source>
</evidence>
<proteinExistence type="predicted"/>
<evidence type="ECO:0000256" key="2">
    <source>
        <dbReference type="ARBA" id="ARBA00012438"/>
    </source>
</evidence>
<evidence type="ECO:0000256" key="4">
    <source>
        <dbReference type="ARBA" id="ARBA00022679"/>
    </source>
</evidence>
<dbReference type="Pfam" id="PF08447">
    <property type="entry name" value="PAS_3"/>
    <property type="match status" value="2"/>
</dbReference>
<comment type="caution">
    <text evidence="10">The sequence shown here is derived from an EMBL/GenBank/DDBJ whole genome shotgun (WGS) entry which is preliminary data.</text>
</comment>
<accession>A0ABT6YJZ7</accession>
<dbReference type="RefSeq" id="WP_283368755.1">
    <property type="nucleotide sequence ID" value="NZ_JASHID010000002.1"/>
</dbReference>
<dbReference type="EC" id="2.7.13.3" evidence="2"/>
<dbReference type="SMART" id="SM00387">
    <property type="entry name" value="HATPase_c"/>
    <property type="match status" value="1"/>
</dbReference>
<dbReference type="NCBIfam" id="TIGR00229">
    <property type="entry name" value="sensory_box"/>
    <property type="match status" value="4"/>
</dbReference>
<keyword evidence="4" id="KW-0808">Transferase</keyword>
<dbReference type="InterPro" id="IPR004358">
    <property type="entry name" value="Sig_transdc_His_kin-like_C"/>
</dbReference>
<dbReference type="PRINTS" id="PR00344">
    <property type="entry name" value="BCTRLSENSOR"/>
</dbReference>
<dbReference type="EMBL" id="JASHID010000002">
    <property type="protein sequence ID" value="MDI9863458.1"/>
    <property type="molecule type" value="Genomic_DNA"/>
</dbReference>
<dbReference type="Gene3D" id="3.30.450.20">
    <property type="entry name" value="PAS domain"/>
    <property type="match status" value="5"/>
</dbReference>
<dbReference type="Pfam" id="PF02518">
    <property type="entry name" value="HATPase_c"/>
    <property type="match status" value="1"/>
</dbReference>
<dbReference type="Pfam" id="PF13426">
    <property type="entry name" value="PAS_9"/>
    <property type="match status" value="1"/>
</dbReference>
<dbReference type="SMART" id="SM00388">
    <property type="entry name" value="HisKA"/>
    <property type="match status" value="1"/>
</dbReference>
<dbReference type="InterPro" id="IPR013655">
    <property type="entry name" value="PAS_fold_3"/>
</dbReference>
<feature type="domain" description="PAC" evidence="9">
    <location>
        <begin position="820"/>
        <end position="874"/>
    </location>
</feature>
<reference evidence="10 11" key="1">
    <citation type="submission" date="2023-05" db="EMBL/GenBank/DDBJ databases">
        <title>Novel species of genus Flectobacillus isolated from stream in China.</title>
        <authorList>
            <person name="Lu H."/>
        </authorList>
    </citation>
    <scope>NUCLEOTIDE SEQUENCE [LARGE SCALE GENOMIC DNA]</scope>
    <source>
        <strain evidence="10 11">DC10W</strain>
    </source>
</reference>
<keyword evidence="3" id="KW-0597">Phosphoprotein</keyword>
<dbReference type="SUPFAM" id="SSF47384">
    <property type="entry name" value="Homodimeric domain of signal transducing histidine kinase"/>
    <property type="match status" value="1"/>
</dbReference>
<gene>
    <name evidence="10" type="ORF">QM480_03925</name>
</gene>
<evidence type="ECO:0000256" key="1">
    <source>
        <dbReference type="ARBA" id="ARBA00000085"/>
    </source>
</evidence>
<keyword evidence="5" id="KW-0418">Kinase</keyword>
<evidence type="ECO:0000259" key="7">
    <source>
        <dbReference type="PROSITE" id="PS50109"/>
    </source>
</evidence>
<dbReference type="InterPro" id="IPR003594">
    <property type="entry name" value="HATPase_dom"/>
</dbReference>
<evidence type="ECO:0000313" key="11">
    <source>
        <dbReference type="Proteomes" id="UP001236569"/>
    </source>
</evidence>
<dbReference type="SUPFAM" id="SSF55874">
    <property type="entry name" value="ATPase domain of HSP90 chaperone/DNA topoisomerase II/histidine kinase"/>
    <property type="match status" value="1"/>
</dbReference>
<dbReference type="InterPro" id="IPR013767">
    <property type="entry name" value="PAS_fold"/>
</dbReference>
<dbReference type="InterPro" id="IPR000014">
    <property type="entry name" value="PAS"/>
</dbReference>
<dbReference type="PROSITE" id="PS50109">
    <property type="entry name" value="HIS_KIN"/>
    <property type="match status" value="1"/>
</dbReference>
<evidence type="ECO:0000256" key="5">
    <source>
        <dbReference type="ARBA" id="ARBA00022777"/>
    </source>
</evidence>
<dbReference type="SUPFAM" id="SSF55785">
    <property type="entry name" value="PYP-like sensor domain (PAS domain)"/>
    <property type="match status" value="5"/>
</dbReference>
<dbReference type="InterPro" id="IPR035965">
    <property type="entry name" value="PAS-like_dom_sf"/>
</dbReference>
<dbReference type="SMART" id="SM00086">
    <property type="entry name" value="PAC"/>
    <property type="match status" value="4"/>
</dbReference>
<feature type="domain" description="PAS" evidence="8">
    <location>
        <begin position="630"/>
        <end position="675"/>
    </location>
</feature>
<organism evidence="10 11">
    <name type="scientific">Flectobacillus longus</name>
    <dbReference type="NCBI Taxonomy" id="2984207"/>
    <lineage>
        <taxon>Bacteria</taxon>
        <taxon>Pseudomonadati</taxon>
        <taxon>Bacteroidota</taxon>
        <taxon>Cytophagia</taxon>
        <taxon>Cytophagales</taxon>
        <taxon>Flectobacillaceae</taxon>
        <taxon>Flectobacillus</taxon>
    </lineage>
</organism>
<dbReference type="Pfam" id="PF08448">
    <property type="entry name" value="PAS_4"/>
    <property type="match status" value="1"/>
</dbReference>
<dbReference type="InterPro" id="IPR036890">
    <property type="entry name" value="HATPase_C_sf"/>
</dbReference>
<evidence type="ECO:0000259" key="9">
    <source>
        <dbReference type="PROSITE" id="PS50113"/>
    </source>
</evidence>
<keyword evidence="6" id="KW-0175">Coiled coil</keyword>
<dbReference type="InterPro" id="IPR000700">
    <property type="entry name" value="PAS-assoc_C"/>
</dbReference>
<dbReference type="Gene3D" id="1.10.287.130">
    <property type="match status" value="1"/>
</dbReference>
<dbReference type="InterPro" id="IPR052162">
    <property type="entry name" value="Sensor_kinase/Photoreceptor"/>
</dbReference>